<feature type="transmembrane region" description="Helical" evidence="4">
    <location>
        <begin position="247"/>
        <end position="269"/>
    </location>
</feature>
<sequence>MSTRLAHTHPLAIAFALSLGAAISLGMSRFSYALLLPPMRADLGWSYLLAGAMNTANALGYLIGALATPALLRRYGGQKLLIGGALMTALFLLLSGLVTDAGILLLQRLLAGIASALIFVAGGVLAARLGSLHPPRAGLLIGVYYGGTGLGIVLSALLVPATDALAHGTAHAWQWAWLALGATCLLGTAVMAWPIQSIDGKAPPASAQDHFDWHPFRFGLGGYFLFGVGYIGYMTFVVALLREQGMSAGLITLFYSGLGLAVFASSRIWARLLDRCHGGEAMALLNGLLAVATLVPALTAQPVLVFASGLLFGGVFLSVVASSTALVRHNLPSAAWSGGIGAFTSAFAFGQIVGPGFVGWIADGPGGLQRGLLYSALALLAGAALASRQRKLAA</sequence>
<dbReference type="EMBL" id="BAAAZE010000008">
    <property type="protein sequence ID" value="GAA4022084.1"/>
    <property type="molecule type" value="Genomic_DNA"/>
</dbReference>
<gene>
    <name evidence="6" type="ORF">GCM10022212_18910</name>
</gene>
<feature type="transmembrane region" description="Helical" evidence="4">
    <location>
        <begin position="339"/>
        <end position="362"/>
    </location>
</feature>
<name>A0ABP7T764_9BURK</name>
<dbReference type="PANTHER" id="PTHR23537">
    <property type="match status" value="1"/>
</dbReference>
<dbReference type="Proteomes" id="UP001501353">
    <property type="component" value="Unassembled WGS sequence"/>
</dbReference>
<dbReference type="SUPFAM" id="SSF103473">
    <property type="entry name" value="MFS general substrate transporter"/>
    <property type="match status" value="1"/>
</dbReference>
<keyword evidence="7" id="KW-1185">Reference proteome</keyword>
<reference evidence="7" key="1">
    <citation type="journal article" date="2019" name="Int. J. Syst. Evol. Microbiol.">
        <title>The Global Catalogue of Microorganisms (GCM) 10K type strain sequencing project: providing services to taxonomists for standard genome sequencing and annotation.</title>
        <authorList>
            <consortium name="The Broad Institute Genomics Platform"/>
            <consortium name="The Broad Institute Genome Sequencing Center for Infectious Disease"/>
            <person name="Wu L."/>
            <person name="Ma J."/>
        </authorList>
    </citation>
    <scope>NUCLEOTIDE SEQUENCE [LARGE SCALE GENOMIC DNA]</scope>
    <source>
        <strain evidence="7">JCM 16673</strain>
    </source>
</reference>
<evidence type="ECO:0000259" key="5">
    <source>
        <dbReference type="PROSITE" id="PS50850"/>
    </source>
</evidence>
<dbReference type="InterPro" id="IPR020846">
    <property type="entry name" value="MFS_dom"/>
</dbReference>
<evidence type="ECO:0000256" key="1">
    <source>
        <dbReference type="ARBA" id="ARBA00022692"/>
    </source>
</evidence>
<evidence type="ECO:0000313" key="7">
    <source>
        <dbReference type="Proteomes" id="UP001501353"/>
    </source>
</evidence>
<feature type="transmembrane region" description="Helical" evidence="4">
    <location>
        <begin position="47"/>
        <end position="68"/>
    </location>
</feature>
<feature type="transmembrane region" description="Helical" evidence="4">
    <location>
        <begin position="281"/>
        <end position="298"/>
    </location>
</feature>
<feature type="transmembrane region" description="Helical" evidence="4">
    <location>
        <begin position="80"/>
        <end position="99"/>
    </location>
</feature>
<keyword evidence="2 4" id="KW-1133">Transmembrane helix</keyword>
<feature type="transmembrane region" description="Helical" evidence="4">
    <location>
        <begin position="368"/>
        <end position="386"/>
    </location>
</feature>
<feature type="transmembrane region" description="Helical" evidence="4">
    <location>
        <begin position="139"/>
        <end position="161"/>
    </location>
</feature>
<protein>
    <submittedName>
        <fullName evidence="6">YbfB/YjiJ family MFS transporter</fullName>
    </submittedName>
</protein>
<evidence type="ECO:0000313" key="6">
    <source>
        <dbReference type="EMBL" id="GAA4022084.1"/>
    </source>
</evidence>
<dbReference type="Pfam" id="PF06779">
    <property type="entry name" value="MFS_4"/>
    <property type="match status" value="1"/>
</dbReference>
<dbReference type="PANTHER" id="PTHR23537:SF1">
    <property type="entry name" value="SUGAR TRANSPORTER"/>
    <property type="match status" value="1"/>
</dbReference>
<feature type="transmembrane region" description="Helical" evidence="4">
    <location>
        <begin position="304"/>
        <end position="327"/>
    </location>
</feature>
<dbReference type="InterPro" id="IPR010645">
    <property type="entry name" value="MFS_4"/>
</dbReference>
<dbReference type="InterPro" id="IPR036259">
    <property type="entry name" value="MFS_trans_sf"/>
</dbReference>
<dbReference type="RefSeq" id="WP_344763056.1">
    <property type="nucleotide sequence ID" value="NZ_BAAAZE010000008.1"/>
</dbReference>
<feature type="domain" description="Major facilitator superfamily (MFS) profile" evidence="5">
    <location>
        <begin position="10"/>
        <end position="393"/>
    </location>
</feature>
<organism evidence="6 7">
    <name type="scientific">Actimicrobium antarcticum</name>
    <dbReference type="NCBI Taxonomy" id="1051899"/>
    <lineage>
        <taxon>Bacteria</taxon>
        <taxon>Pseudomonadati</taxon>
        <taxon>Pseudomonadota</taxon>
        <taxon>Betaproteobacteria</taxon>
        <taxon>Burkholderiales</taxon>
        <taxon>Oxalobacteraceae</taxon>
        <taxon>Actimicrobium</taxon>
    </lineage>
</organism>
<dbReference type="PROSITE" id="PS50850">
    <property type="entry name" value="MFS"/>
    <property type="match status" value="1"/>
</dbReference>
<dbReference type="Gene3D" id="1.20.1250.20">
    <property type="entry name" value="MFS general substrate transporter like domains"/>
    <property type="match status" value="2"/>
</dbReference>
<feature type="transmembrane region" description="Helical" evidence="4">
    <location>
        <begin position="216"/>
        <end position="241"/>
    </location>
</feature>
<feature type="transmembrane region" description="Helical" evidence="4">
    <location>
        <begin position="12"/>
        <end position="35"/>
    </location>
</feature>
<feature type="transmembrane region" description="Helical" evidence="4">
    <location>
        <begin position="105"/>
        <end position="127"/>
    </location>
</feature>
<evidence type="ECO:0000256" key="4">
    <source>
        <dbReference type="SAM" id="Phobius"/>
    </source>
</evidence>
<proteinExistence type="predicted"/>
<comment type="caution">
    <text evidence="6">The sequence shown here is derived from an EMBL/GenBank/DDBJ whole genome shotgun (WGS) entry which is preliminary data.</text>
</comment>
<evidence type="ECO:0000256" key="3">
    <source>
        <dbReference type="ARBA" id="ARBA00023136"/>
    </source>
</evidence>
<keyword evidence="3 4" id="KW-0472">Membrane</keyword>
<accession>A0ABP7T764</accession>
<evidence type="ECO:0000256" key="2">
    <source>
        <dbReference type="ARBA" id="ARBA00022989"/>
    </source>
</evidence>
<feature type="transmembrane region" description="Helical" evidence="4">
    <location>
        <begin position="173"/>
        <end position="195"/>
    </location>
</feature>
<keyword evidence="1 4" id="KW-0812">Transmembrane</keyword>